<dbReference type="AlphaFoldDB" id="A0A212T8R5"/>
<name>A0A212T8R5_9MICO</name>
<keyword evidence="2" id="KW-1185">Reference proteome</keyword>
<organism evidence="1 2">
    <name type="scientific">Kytococcus aerolatus</name>
    <dbReference type="NCBI Taxonomy" id="592308"/>
    <lineage>
        <taxon>Bacteria</taxon>
        <taxon>Bacillati</taxon>
        <taxon>Actinomycetota</taxon>
        <taxon>Actinomycetes</taxon>
        <taxon>Micrococcales</taxon>
        <taxon>Kytococcaceae</taxon>
        <taxon>Kytococcus</taxon>
    </lineage>
</organism>
<protein>
    <submittedName>
        <fullName evidence="1">Uncharacterized protein</fullName>
    </submittedName>
</protein>
<dbReference type="Proteomes" id="UP000198122">
    <property type="component" value="Unassembled WGS sequence"/>
</dbReference>
<gene>
    <name evidence="1" type="ORF">SAMN05445756_0697</name>
</gene>
<evidence type="ECO:0000313" key="1">
    <source>
        <dbReference type="EMBL" id="SNC62447.1"/>
    </source>
</evidence>
<dbReference type="OrthoDB" id="8969999at2"/>
<sequence length="96" mass="10356">MTGTPLLVVLLLQQPVTALQGTHLLGLGLGHARTGDVRAGLVHTFTHSEGATTSDFVRTAILEKIEDSYDLQELRKAIAQDSGERFSIDEILTELG</sequence>
<dbReference type="InterPro" id="IPR046257">
    <property type="entry name" value="DUF6290"/>
</dbReference>
<reference evidence="1 2" key="1">
    <citation type="submission" date="2017-06" db="EMBL/GenBank/DDBJ databases">
        <authorList>
            <person name="Kim H.J."/>
            <person name="Triplett B.A."/>
        </authorList>
    </citation>
    <scope>NUCLEOTIDE SEQUENCE [LARGE SCALE GENOMIC DNA]</scope>
    <source>
        <strain evidence="1 2">DSM 22179</strain>
    </source>
</reference>
<proteinExistence type="predicted"/>
<evidence type="ECO:0000313" key="2">
    <source>
        <dbReference type="Proteomes" id="UP000198122"/>
    </source>
</evidence>
<dbReference type="EMBL" id="FYEZ01000001">
    <property type="protein sequence ID" value="SNC62447.1"/>
    <property type="molecule type" value="Genomic_DNA"/>
</dbReference>
<dbReference type="Pfam" id="PF19807">
    <property type="entry name" value="DUF6290"/>
    <property type="match status" value="1"/>
</dbReference>
<accession>A0A212T8R5</accession>